<dbReference type="AlphaFoldDB" id="A0A9N8VYH3"/>
<keyword evidence="3" id="KW-1185">Reference proteome</keyword>
<feature type="region of interest" description="Disordered" evidence="1">
    <location>
        <begin position="1"/>
        <end position="21"/>
    </location>
</feature>
<dbReference type="Proteomes" id="UP000789396">
    <property type="component" value="Unassembled WGS sequence"/>
</dbReference>
<dbReference type="EMBL" id="CAJVPZ010000421">
    <property type="protein sequence ID" value="CAG8464757.1"/>
    <property type="molecule type" value="Genomic_DNA"/>
</dbReference>
<protein>
    <submittedName>
        <fullName evidence="2">19953_t:CDS:1</fullName>
    </submittedName>
</protein>
<feature type="compositionally biased region" description="Basic and acidic residues" evidence="1">
    <location>
        <begin position="330"/>
        <end position="341"/>
    </location>
</feature>
<comment type="caution">
    <text evidence="2">The sequence shown here is derived from an EMBL/GenBank/DDBJ whole genome shotgun (WGS) entry which is preliminary data.</text>
</comment>
<feature type="compositionally biased region" description="Basic residues" evidence="1">
    <location>
        <begin position="297"/>
        <end position="310"/>
    </location>
</feature>
<feature type="non-terminal residue" evidence="2">
    <location>
        <position position="349"/>
    </location>
</feature>
<accession>A0A9N8VYH3</accession>
<evidence type="ECO:0000256" key="1">
    <source>
        <dbReference type="SAM" id="MobiDB-lite"/>
    </source>
</evidence>
<feature type="compositionally biased region" description="Basic and acidic residues" evidence="1">
    <location>
        <begin position="132"/>
        <end position="142"/>
    </location>
</feature>
<gene>
    <name evidence="2" type="ORF">RFULGI_LOCUS844</name>
</gene>
<feature type="region of interest" description="Disordered" evidence="1">
    <location>
        <begin position="105"/>
        <end position="174"/>
    </location>
</feature>
<dbReference type="OrthoDB" id="2491836at2759"/>
<sequence length="349" mass="40415">PIKFSNPNNIGYKPSTPKQFNLKKREYGQDNKYQEEIRKRTRKLKLFEKLHKKFRNKEIHNLEQDPEYKQYLELCNSYQELFHLEENESASDTALSDGKLSSKISPHLAKKGGHILRSNELPNSSESEDTSNAEKSDSDKSNKVFSSEISLEITNPNEFENPGEQKGKGAQQAQTHIDKMKNIDILSQNLKETKSHKTAQEKLFEIIQWYDQQTDETQRTYNKDLENEETQYIENTDDALDIRLEQYINLKEPYRRAVMAKLTTIANISKNEEERKRANSRWGDNAAIEVSEESKVIKTKRKTPIQHKHSNSNASITSEAGSSWSEDSAAEDKKFQEEQDKVIGQVLKQ</sequence>
<feature type="compositionally biased region" description="Polar residues" evidence="1">
    <location>
        <begin position="143"/>
        <end position="158"/>
    </location>
</feature>
<evidence type="ECO:0000313" key="2">
    <source>
        <dbReference type="EMBL" id="CAG8464757.1"/>
    </source>
</evidence>
<reference evidence="2" key="1">
    <citation type="submission" date="2021-06" db="EMBL/GenBank/DDBJ databases">
        <authorList>
            <person name="Kallberg Y."/>
            <person name="Tangrot J."/>
            <person name="Rosling A."/>
        </authorList>
    </citation>
    <scope>NUCLEOTIDE SEQUENCE</scope>
    <source>
        <strain evidence="2">IN212</strain>
    </source>
</reference>
<organism evidence="2 3">
    <name type="scientific">Racocetra fulgida</name>
    <dbReference type="NCBI Taxonomy" id="60492"/>
    <lineage>
        <taxon>Eukaryota</taxon>
        <taxon>Fungi</taxon>
        <taxon>Fungi incertae sedis</taxon>
        <taxon>Mucoromycota</taxon>
        <taxon>Glomeromycotina</taxon>
        <taxon>Glomeromycetes</taxon>
        <taxon>Diversisporales</taxon>
        <taxon>Gigasporaceae</taxon>
        <taxon>Racocetra</taxon>
    </lineage>
</organism>
<feature type="compositionally biased region" description="Polar residues" evidence="1">
    <location>
        <begin position="311"/>
        <end position="326"/>
    </location>
</feature>
<proteinExistence type="predicted"/>
<feature type="region of interest" description="Disordered" evidence="1">
    <location>
        <begin position="294"/>
        <end position="349"/>
    </location>
</feature>
<evidence type="ECO:0000313" key="3">
    <source>
        <dbReference type="Proteomes" id="UP000789396"/>
    </source>
</evidence>
<name>A0A9N8VYH3_9GLOM</name>